<evidence type="ECO:0000313" key="2">
    <source>
        <dbReference type="EMBL" id="CED94894.1"/>
    </source>
</evidence>
<evidence type="ECO:0008006" key="4">
    <source>
        <dbReference type="Google" id="ProtNLM"/>
    </source>
</evidence>
<dbReference type="EMBL" id="LN555523">
    <property type="protein sequence ID" value="CED94894.1"/>
    <property type="molecule type" value="Genomic_DNA"/>
</dbReference>
<keyword evidence="1" id="KW-0533">Nickel</keyword>
<dbReference type="PANTHER" id="PTHR36566:SF1">
    <property type="entry name" value="PYRIDINIUM-3,5-BISTHIOCARBOXYLIC ACID MONONUCLEOTIDE NICKEL INSERTION PROTEIN"/>
    <property type="match status" value="1"/>
</dbReference>
<proteinExistence type="predicted"/>
<gene>
    <name evidence="2" type="ORF">CRIB_2295</name>
</gene>
<organism evidence="2 3">
    <name type="scientific">Romboutsia ilealis</name>
    <dbReference type="NCBI Taxonomy" id="1115758"/>
    <lineage>
        <taxon>Bacteria</taxon>
        <taxon>Bacillati</taxon>
        <taxon>Bacillota</taxon>
        <taxon>Clostridia</taxon>
        <taxon>Peptostreptococcales</taxon>
        <taxon>Peptostreptococcaceae</taxon>
        <taxon>Romboutsia</taxon>
    </lineage>
</organism>
<evidence type="ECO:0000256" key="1">
    <source>
        <dbReference type="ARBA" id="ARBA00022596"/>
    </source>
</evidence>
<dbReference type="InterPro" id="IPR002822">
    <property type="entry name" value="Ni_insertion"/>
</dbReference>
<protein>
    <recommendedName>
        <fullName evidence="4">DUF111 family protein</fullName>
    </recommendedName>
</protein>
<dbReference type="KEGG" id="ril:CRIB_2295"/>
<accession>A0A1V1I5L5</accession>
<dbReference type="AlphaFoldDB" id="A0A1V1I5L5"/>
<reference evidence="2 3" key="1">
    <citation type="submission" date="2014-04" db="EMBL/GenBank/DDBJ databases">
        <authorList>
            <person name="Hornung B.V."/>
        </authorList>
    </citation>
    <scope>NUCLEOTIDE SEQUENCE [LARGE SCALE GENOMIC DNA]</scope>
    <source>
        <strain evidence="2 3">CRIB</strain>
    </source>
</reference>
<keyword evidence="3" id="KW-1185">Reference proteome</keyword>
<dbReference type="Pfam" id="PF01969">
    <property type="entry name" value="Ni_insertion"/>
    <property type="match status" value="1"/>
</dbReference>
<dbReference type="Gene3D" id="3.10.20.300">
    <property type="entry name" value="mk0293 like domain"/>
    <property type="match status" value="1"/>
</dbReference>
<dbReference type="Proteomes" id="UP000245622">
    <property type="component" value="Chromosome 1"/>
</dbReference>
<dbReference type="PANTHER" id="PTHR36566">
    <property type="entry name" value="NICKEL INSERTION PROTEIN-RELATED"/>
    <property type="match status" value="1"/>
</dbReference>
<dbReference type="Gene3D" id="3.30.70.1380">
    <property type="entry name" value="Transcriptional regulatory protein pf0864 domain like"/>
    <property type="match status" value="1"/>
</dbReference>
<name>A0A1V1I5L5_9FIRM</name>
<sequence>MSSEVYSYIYEIFIDNGVLDIYTESIYMKKNRPATKLCILCKEEDLNKFVDLIILQTSTFGIRYTKYNRVTLNRKFTEIDTKYGKITVKLGYYNGRLIRVTPEYEDCKNIAKNKNIPLNSLINNINYLINKKFNINLLT</sequence>
<evidence type="ECO:0000313" key="3">
    <source>
        <dbReference type="Proteomes" id="UP000245622"/>
    </source>
</evidence>